<dbReference type="GO" id="GO:0051701">
    <property type="term" value="P:biological process involved in interaction with host"/>
    <property type="evidence" value="ECO:0007669"/>
    <property type="project" value="TreeGrafter"/>
</dbReference>
<dbReference type="InterPro" id="IPR005693">
    <property type="entry name" value="Mce"/>
</dbReference>
<evidence type="ECO:0000313" key="4">
    <source>
        <dbReference type="EMBL" id="PVG81246.1"/>
    </source>
</evidence>
<feature type="domain" description="Mammalian cell entry C-terminal" evidence="3">
    <location>
        <begin position="120"/>
        <end position="333"/>
    </location>
</feature>
<name>A0A2T8F6A3_9ACTN</name>
<dbReference type="AlphaFoldDB" id="A0A2T8F6A3"/>
<dbReference type="NCBIfam" id="TIGR00996">
    <property type="entry name" value="Mtu_fam_mce"/>
    <property type="match status" value="1"/>
</dbReference>
<evidence type="ECO:0000259" key="3">
    <source>
        <dbReference type="Pfam" id="PF11887"/>
    </source>
</evidence>
<dbReference type="GO" id="GO:0005576">
    <property type="term" value="C:extracellular region"/>
    <property type="evidence" value="ECO:0007669"/>
    <property type="project" value="TreeGrafter"/>
</dbReference>
<dbReference type="PANTHER" id="PTHR33371:SF19">
    <property type="entry name" value="MCE-FAMILY PROTEIN MCE4A"/>
    <property type="match status" value="1"/>
</dbReference>
<dbReference type="InterPro" id="IPR003399">
    <property type="entry name" value="Mce/MlaD"/>
</dbReference>
<protein>
    <submittedName>
        <fullName evidence="4">Virulence factor Mce</fullName>
    </submittedName>
</protein>
<gene>
    <name evidence="4" type="ORF">DDE18_19060</name>
</gene>
<proteinExistence type="predicted"/>
<feature type="region of interest" description="Disordered" evidence="1">
    <location>
        <begin position="355"/>
        <end position="378"/>
    </location>
</feature>
<dbReference type="RefSeq" id="WP_116573863.1">
    <property type="nucleotide sequence ID" value="NZ_QDGZ01000009.1"/>
</dbReference>
<dbReference type="InterPro" id="IPR052336">
    <property type="entry name" value="MlaD_Phospholipid_Transporter"/>
</dbReference>
<feature type="domain" description="Mce/MlaD" evidence="2">
    <location>
        <begin position="36"/>
        <end position="111"/>
    </location>
</feature>
<dbReference type="Pfam" id="PF02470">
    <property type="entry name" value="MlaD"/>
    <property type="match status" value="1"/>
</dbReference>
<dbReference type="InterPro" id="IPR024516">
    <property type="entry name" value="Mce_C"/>
</dbReference>
<dbReference type="EMBL" id="QDGZ01000009">
    <property type="protein sequence ID" value="PVG81246.1"/>
    <property type="molecule type" value="Genomic_DNA"/>
</dbReference>
<dbReference type="OrthoDB" id="3460188at2"/>
<dbReference type="Proteomes" id="UP000246018">
    <property type="component" value="Unassembled WGS sequence"/>
</dbReference>
<organism evidence="4 5">
    <name type="scientific">Nocardioides gansuensis</name>
    <dbReference type="NCBI Taxonomy" id="2138300"/>
    <lineage>
        <taxon>Bacteria</taxon>
        <taxon>Bacillati</taxon>
        <taxon>Actinomycetota</taxon>
        <taxon>Actinomycetes</taxon>
        <taxon>Propionibacteriales</taxon>
        <taxon>Nocardioidaceae</taxon>
        <taxon>Nocardioides</taxon>
    </lineage>
</organism>
<sequence>MNAIRHKLLGAVFLALMLFGIWVSYGVFTKQFADYDTVRLQTSKIGLQLPDRADVKIRGVIVGEVTEIQATQDGALLELGLFQDRVAAVPENVSGSIVPKTLFGEKYVSLVVPEGDLGDPIEVGATIPRTQVSTEVEQVLSDLYPLLRAVQPAQLRQTLDAISTALEGRGEELGANLETLDSYLKRFNPQLPALIEDLRLAAQFSDIYADVLPEVATILRNTITTTQTLEGREAKLKALFTDVSELSGTAERFLDNNGENMVRLGELSRQQFRLLARYAPEFPCLAGGLVNAGKREAEAFRGFMLHIVLETLPNQPRGYGPQDTPVFGDTRGPYCGRLPMPPWSQENRVRHQPDVVDGVDEPTGKGTSRVATGWGTGAGWAGSPDETALLKGLLGPTLGTAAEDVEDLGPLLIGPMARGAEVSYR</sequence>
<keyword evidence="5" id="KW-1185">Reference proteome</keyword>
<reference evidence="4 5" key="1">
    <citation type="submission" date="2018-04" db="EMBL/GenBank/DDBJ databases">
        <title>Genome of Nocardioides gansuensis WSJ-1.</title>
        <authorList>
            <person name="Wu S."/>
            <person name="Wang G."/>
        </authorList>
    </citation>
    <scope>NUCLEOTIDE SEQUENCE [LARGE SCALE GENOMIC DNA]</scope>
    <source>
        <strain evidence="4 5">WSJ-1</strain>
    </source>
</reference>
<accession>A0A2T8F6A3</accession>
<evidence type="ECO:0000256" key="1">
    <source>
        <dbReference type="SAM" id="MobiDB-lite"/>
    </source>
</evidence>
<evidence type="ECO:0000313" key="5">
    <source>
        <dbReference type="Proteomes" id="UP000246018"/>
    </source>
</evidence>
<dbReference type="Pfam" id="PF11887">
    <property type="entry name" value="Mce4_CUP1"/>
    <property type="match status" value="1"/>
</dbReference>
<dbReference type="PANTHER" id="PTHR33371">
    <property type="entry name" value="INTERMEMBRANE PHOSPHOLIPID TRANSPORT SYSTEM BINDING PROTEIN MLAD-RELATED"/>
    <property type="match status" value="1"/>
</dbReference>
<comment type="caution">
    <text evidence="4">The sequence shown here is derived from an EMBL/GenBank/DDBJ whole genome shotgun (WGS) entry which is preliminary data.</text>
</comment>
<evidence type="ECO:0000259" key="2">
    <source>
        <dbReference type="Pfam" id="PF02470"/>
    </source>
</evidence>